<dbReference type="RefSeq" id="WP_014406666.1">
    <property type="nucleotide sequence ID" value="NC_017034.1"/>
</dbReference>
<dbReference type="EMBL" id="CP003243">
    <property type="protein sequence ID" value="AFD00835.1"/>
    <property type="molecule type" value="Genomic_DNA"/>
</dbReference>
<dbReference type="InterPro" id="IPR000782">
    <property type="entry name" value="FAS1_domain"/>
</dbReference>
<dbReference type="Pfam" id="PF02469">
    <property type="entry name" value="Fasciclin"/>
    <property type="match status" value="1"/>
</dbReference>
<keyword evidence="3" id="KW-1185">Reference proteome</keyword>
<evidence type="ECO:0000313" key="2">
    <source>
        <dbReference type="EMBL" id="AFD00835.1"/>
    </source>
</evidence>
<evidence type="ECO:0000313" key="3">
    <source>
        <dbReference type="Proteomes" id="UP000005233"/>
    </source>
</evidence>
<dbReference type="PANTHER" id="PTHR33985:SF29">
    <property type="entry name" value="FAS1 DOMAIN-CONTAINING PROTEIN"/>
    <property type="match status" value="1"/>
</dbReference>
<dbReference type="PROSITE" id="PS50213">
    <property type="entry name" value="FAS1"/>
    <property type="match status" value="1"/>
</dbReference>
<feature type="domain" description="FAS1" evidence="1">
    <location>
        <begin position="12"/>
        <end position="136"/>
    </location>
</feature>
<protein>
    <submittedName>
        <fullName evidence="2">Secreted and surface protein</fullName>
    </submittedName>
</protein>
<dbReference type="SMART" id="SM00554">
    <property type="entry name" value="FAS1"/>
    <property type="match status" value="1"/>
</dbReference>
<dbReference type="eggNOG" id="arCOG03335">
    <property type="taxonomic scope" value="Archaea"/>
</dbReference>
<dbReference type="InterPro" id="IPR036378">
    <property type="entry name" value="FAS1_dom_sf"/>
</dbReference>
<sequence length="136" mass="14936">MSEHGRAWLLNEMTACEVLSLEGGFNNFARALHLSSVGDMLETKGPYTVFAPPDDAFNASTIGLLMSAAKLDEMLRDFIVPGRYPLESLRRLQVIKAASGRYLTISCRDGVEVNGAKIAKPDVPYNKGIIHELLKL</sequence>
<name>H8I817_METCZ</name>
<dbReference type="STRING" id="1041930.Mtc_2097"/>
<accession>H8I817</accession>
<dbReference type="InterPro" id="IPR052806">
    <property type="entry name" value="Fasciclin-like_AGP"/>
</dbReference>
<evidence type="ECO:0000259" key="1">
    <source>
        <dbReference type="PROSITE" id="PS50213"/>
    </source>
</evidence>
<dbReference type="GeneID" id="11972253"/>
<dbReference type="Proteomes" id="UP000005233">
    <property type="component" value="Chromosome"/>
</dbReference>
<dbReference type="PANTHER" id="PTHR33985">
    <property type="entry name" value="OS02G0491300 PROTEIN-RELATED"/>
    <property type="match status" value="1"/>
</dbReference>
<organism evidence="2 3">
    <name type="scientific">Methanocella conradii (strain DSM 24694 / JCM 17849 / CGMCC 1.5162 / HZ254)</name>
    <dbReference type="NCBI Taxonomy" id="1041930"/>
    <lineage>
        <taxon>Archaea</taxon>
        <taxon>Methanobacteriati</taxon>
        <taxon>Methanobacteriota</taxon>
        <taxon>Stenosarchaea group</taxon>
        <taxon>Methanomicrobia</taxon>
        <taxon>Methanocellales</taxon>
        <taxon>Methanocellaceae</taxon>
        <taxon>Methanocella</taxon>
    </lineage>
</organism>
<dbReference type="Gene3D" id="2.30.180.10">
    <property type="entry name" value="FAS1 domain"/>
    <property type="match status" value="1"/>
</dbReference>
<reference evidence="2 3" key="1">
    <citation type="journal article" date="2012" name="J. Bacteriol.">
        <title>Complete genome sequence of a thermophilic methanogen, Methanocella conradii HZ254, isolated from Chinese rice field soil.</title>
        <authorList>
            <person name="Lu Z."/>
            <person name="Lu Y."/>
        </authorList>
    </citation>
    <scope>NUCLEOTIDE SEQUENCE [LARGE SCALE GENOMIC DNA]</scope>
    <source>
        <strain evidence="3">DSM 24694 / JCM 17849 / CGMCC 1.5162 / HZ254</strain>
    </source>
</reference>
<dbReference type="SUPFAM" id="SSF82153">
    <property type="entry name" value="FAS1 domain"/>
    <property type="match status" value="1"/>
</dbReference>
<dbReference type="HOGENOM" id="CLU_1870729_0_0_2"/>
<dbReference type="AlphaFoldDB" id="H8I817"/>
<gene>
    <name evidence="2" type="ordered locus">Mtc_2097</name>
</gene>
<dbReference type="KEGG" id="mez:Mtc_2097"/>
<proteinExistence type="predicted"/>